<keyword evidence="1" id="KW-0067">ATP-binding</keyword>
<protein>
    <submittedName>
        <fullName evidence="1">Superfamily II DNA helicase</fullName>
    </submittedName>
</protein>
<dbReference type="GO" id="GO:0004386">
    <property type="term" value="F:helicase activity"/>
    <property type="evidence" value="ECO:0007669"/>
    <property type="project" value="UniProtKB-KW"/>
</dbReference>
<evidence type="ECO:0000313" key="1">
    <source>
        <dbReference type="EMBL" id="AZE27627.1"/>
    </source>
</evidence>
<dbReference type="Proteomes" id="UP000280455">
    <property type="component" value="Chromosome"/>
</dbReference>
<name>A0AAD0ZF73_9PSED</name>
<dbReference type="InterPro" id="IPR008727">
    <property type="entry name" value="PAAR_motif"/>
</dbReference>
<keyword evidence="1" id="KW-0347">Helicase</keyword>
<dbReference type="EMBL" id="CP027750">
    <property type="protein sequence ID" value="AZE27627.1"/>
    <property type="molecule type" value="Genomic_DNA"/>
</dbReference>
<reference evidence="1 2" key="1">
    <citation type="submission" date="2018-03" db="EMBL/GenBank/DDBJ databases">
        <title>Diversity of phytobeneficial traits revealed by whole-genome analysis of worldwide-isolated phenazine-producing Pseudomonas spp.</title>
        <authorList>
            <person name="Biessy A."/>
            <person name="Novinscak A."/>
            <person name="Blom J."/>
            <person name="Leger G."/>
            <person name="Thomashow L.S."/>
            <person name="Cazorla F.M."/>
            <person name="Josic D."/>
            <person name="Filion M."/>
        </authorList>
    </citation>
    <scope>NUCLEOTIDE SEQUENCE [LARGE SCALE GENOMIC DNA]</scope>
    <source>
        <strain evidence="1 2">ChPhzS24</strain>
    </source>
</reference>
<organism evidence="1 2">
    <name type="scientific">Pseudomonas chlororaphis subsp. aureofaciens</name>
    <dbReference type="NCBI Taxonomy" id="587851"/>
    <lineage>
        <taxon>Bacteria</taxon>
        <taxon>Pseudomonadati</taxon>
        <taxon>Pseudomonadota</taxon>
        <taxon>Gammaproteobacteria</taxon>
        <taxon>Pseudomonadales</taxon>
        <taxon>Pseudomonadaceae</taxon>
        <taxon>Pseudomonas</taxon>
    </lineage>
</organism>
<keyword evidence="1" id="KW-0378">Hydrolase</keyword>
<dbReference type="Pfam" id="PF05488">
    <property type="entry name" value="PAAR_motif"/>
    <property type="match status" value="1"/>
</dbReference>
<sequence>MRRLLTSSFQANLLQSPPDEFDDRESCMAKPAARITDPTSCPIPGHGAKAIASGSTDVFFDGLSAARKGDTCTCGSSLASAVSATVFINGKNAALVDTVGTHGDVVIAGSATVIIGDSHSPAPFIPPVPLSIQKTYGQSFSITNSETGDPLAFRDYVATIDGVETPGTTDANGIAHLKTATPGAKISLHIKFNAPARTLHELSEEH</sequence>
<dbReference type="AlphaFoldDB" id="A0AAD0ZF73"/>
<keyword evidence="1" id="KW-0547">Nucleotide-binding</keyword>
<gene>
    <name evidence="1" type="ORF">C4K07_0820</name>
</gene>
<accession>A0AAD0ZF73</accession>
<dbReference type="CDD" id="cd14743">
    <property type="entry name" value="PAAR_CT_1"/>
    <property type="match status" value="1"/>
</dbReference>
<dbReference type="Gene3D" id="2.60.200.60">
    <property type="match status" value="2"/>
</dbReference>
<evidence type="ECO:0000313" key="2">
    <source>
        <dbReference type="Proteomes" id="UP000280455"/>
    </source>
</evidence>
<proteinExistence type="predicted"/>